<evidence type="ECO:0000256" key="8">
    <source>
        <dbReference type="SAM" id="Phobius"/>
    </source>
</evidence>
<dbReference type="FunFam" id="1.20.1510.10:FF:000021">
    <property type="entry name" value="Solute carrier family 30 (Zinc transporter), member 1"/>
    <property type="match status" value="1"/>
</dbReference>
<dbReference type="Gene3D" id="1.20.1510.10">
    <property type="entry name" value="Cation efflux protein transmembrane domain"/>
    <property type="match status" value="1"/>
</dbReference>
<evidence type="ECO:0000256" key="7">
    <source>
        <dbReference type="SAM" id="MobiDB-lite"/>
    </source>
</evidence>
<dbReference type="Pfam" id="PF01545">
    <property type="entry name" value="Cation_efflux"/>
    <property type="match status" value="1"/>
</dbReference>
<dbReference type="RefSeq" id="XP_013285169.1">
    <property type="nucleotide sequence ID" value="XM_013429715.1"/>
</dbReference>
<keyword evidence="4" id="KW-0862">Zinc</keyword>
<dbReference type="STRING" id="1442368.A0A0D2DUA4"/>
<organism evidence="10 11">
    <name type="scientific">Fonsecaea pedrosoi CBS 271.37</name>
    <dbReference type="NCBI Taxonomy" id="1442368"/>
    <lineage>
        <taxon>Eukaryota</taxon>
        <taxon>Fungi</taxon>
        <taxon>Dikarya</taxon>
        <taxon>Ascomycota</taxon>
        <taxon>Pezizomycotina</taxon>
        <taxon>Eurotiomycetes</taxon>
        <taxon>Chaetothyriomycetidae</taxon>
        <taxon>Chaetothyriales</taxon>
        <taxon>Herpotrichiellaceae</taxon>
        <taxon>Fonsecaea</taxon>
    </lineage>
</organism>
<feature type="compositionally biased region" description="Basic and acidic residues" evidence="7">
    <location>
        <begin position="26"/>
        <end position="45"/>
    </location>
</feature>
<dbReference type="InterPro" id="IPR027469">
    <property type="entry name" value="Cation_efflux_TMD_sf"/>
</dbReference>
<dbReference type="Proteomes" id="UP000053029">
    <property type="component" value="Unassembled WGS sequence"/>
</dbReference>
<evidence type="ECO:0000313" key="11">
    <source>
        <dbReference type="Proteomes" id="UP000053029"/>
    </source>
</evidence>
<dbReference type="GO" id="GO:0005385">
    <property type="term" value="F:zinc ion transmembrane transporter activity"/>
    <property type="evidence" value="ECO:0007669"/>
    <property type="project" value="TreeGrafter"/>
</dbReference>
<keyword evidence="5 8" id="KW-1133">Transmembrane helix</keyword>
<dbReference type="AlphaFoldDB" id="A0A0D2DUA4"/>
<sequence length="195" mass="21531">MNRRSKPLTLIAKTPRFHASGSISDRGNHDFNHSSHNQTKDDSHNGHGHGGYGHSHGDLNMRGVFPHVMGDALGNIGVIGSALIIWLCTFHGRYYFDPAISLVITLIILHGAIPLCRAAGRILLQAVPMGMSIDEITTDIESLQSVIEAHHLHVYMHLAREIRSCLHGYVIHSSTIQPEFVNEAATFAVWFDDGR</sequence>
<evidence type="ECO:0000313" key="10">
    <source>
        <dbReference type="EMBL" id="KIW81361.1"/>
    </source>
</evidence>
<dbReference type="InterPro" id="IPR058533">
    <property type="entry name" value="Cation_efflux_TM"/>
</dbReference>
<evidence type="ECO:0000256" key="1">
    <source>
        <dbReference type="ARBA" id="ARBA00004141"/>
    </source>
</evidence>
<dbReference type="GO" id="GO:0016020">
    <property type="term" value="C:membrane"/>
    <property type="evidence" value="ECO:0007669"/>
    <property type="project" value="UniProtKB-SubCell"/>
</dbReference>
<keyword evidence="3 8" id="KW-0812">Transmembrane</keyword>
<dbReference type="VEuPathDB" id="FungiDB:Z517_04386"/>
<evidence type="ECO:0000256" key="6">
    <source>
        <dbReference type="ARBA" id="ARBA00023136"/>
    </source>
</evidence>
<dbReference type="GeneID" id="25303876"/>
<keyword evidence="11" id="KW-1185">Reference proteome</keyword>
<accession>A0A0D2DUA4</accession>
<evidence type="ECO:0000256" key="4">
    <source>
        <dbReference type="ARBA" id="ARBA00022833"/>
    </source>
</evidence>
<dbReference type="HOGENOM" id="CLU_1396360_0_0_1"/>
<reference evidence="10 11" key="1">
    <citation type="submission" date="2015-01" db="EMBL/GenBank/DDBJ databases">
        <title>The Genome Sequence of Fonsecaea pedrosoi CBS 271.37.</title>
        <authorList>
            <consortium name="The Broad Institute Genomics Platform"/>
            <person name="Cuomo C."/>
            <person name="de Hoog S."/>
            <person name="Gorbushina A."/>
            <person name="Stielow B."/>
            <person name="Teixiera M."/>
            <person name="Abouelleil A."/>
            <person name="Chapman S.B."/>
            <person name="Priest M."/>
            <person name="Young S.K."/>
            <person name="Wortman J."/>
            <person name="Nusbaum C."/>
            <person name="Birren B."/>
        </authorList>
    </citation>
    <scope>NUCLEOTIDE SEQUENCE [LARGE SCALE GENOMIC DNA]</scope>
    <source>
        <strain evidence="10 11">CBS 271.37</strain>
    </source>
</reference>
<feature type="transmembrane region" description="Helical" evidence="8">
    <location>
        <begin position="98"/>
        <end position="116"/>
    </location>
</feature>
<evidence type="ECO:0000256" key="2">
    <source>
        <dbReference type="ARBA" id="ARBA00008873"/>
    </source>
</evidence>
<evidence type="ECO:0000256" key="3">
    <source>
        <dbReference type="ARBA" id="ARBA00022692"/>
    </source>
</evidence>
<comment type="subcellular location">
    <subcellularLocation>
        <location evidence="1">Membrane</location>
        <topology evidence="1">Multi-pass membrane protein</topology>
    </subcellularLocation>
</comment>
<proteinExistence type="inferred from homology"/>
<feature type="transmembrane region" description="Helical" evidence="8">
    <location>
        <begin position="72"/>
        <end position="92"/>
    </location>
</feature>
<protein>
    <submittedName>
        <fullName evidence="10">Unplaced genomic scaffold supercont1.3, whole genome shotgun sequence</fullName>
    </submittedName>
</protein>
<dbReference type="SUPFAM" id="SSF161111">
    <property type="entry name" value="Cation efflux protein transmembrane domain-like"/>
    <property type="match status" value="1"/>
</dbReference>
<evidence type="ECO:0000259" key="9">
    <source>
        <dbReference type="Pfam" id="PF01545"/>
    </source>
</evidence>
<gene>
    <name evidence="10" type="ORF">Z517_04386</name>
</gene>
<name>A0A0D2DUA4_9EURO</name>
<feature type="region of interest" description="Disordered" evidence="7">
    <location>
        <begin position="19"/>
        <end position="53"/>
    </location>
</feature>
<evidence type="ECO:0000256" key="5">
    <source>
        <dbReference type="ARBA" id="ARBA00022989"/>
    </source>
</evidence>
<dbReference type="PANTHER" id="PTHR45820">
    <property type="entry name" value="FI23527P1"/>
    <property type="match status" value="1"/>
</dbReference>
<feature type="domain" description="Cation efflux protein transmembrane" evidence="9">
    <location>
        <begin position="51"/>
        <end position="124"/>
    </location>
</feature>
<dbReference type="EMBL" id="KN846971">
    <property type="protein sequence ID" value="KIW81361.1"/>
    <property type="molecule type" value="Genomic_DNA"/>
</dbReference>
<dbReference type="GO" id="GO:0006882">
    <property type="term" value="P:intracellular zinc ion homeostasis"/>
    <property type="evidence" value="ECO:0007669"/>
    <property type="project" value="TreeGrafter"/>
</dbReference>
<dbReference type="PANTHER" id="PTHR45820:SF4">
    <property type="entry name" value="ZINC TRANSPORTER 63C, ISOFORM F"/>
    <property type="match status" value="1"/>
</dbReference>
<keyword evidence="6 8" id="KW-0472">Membrane</keyword>
<comment type="similarity">
    <text evidence="2">Belongs to the cation diffusion facilitator (CDF) transporter (TC 2.A.4) family. SLC30A subfamily.</text>
</comment>